<dbReference type="KEGG" id="gms:SOIL9_79150"/>
<dbReference type="Proteomes" id="UP000464178">
    <property type="component" value="Chromosome"/>
</dbReference>
<protein>
    <submittedName>
        <fullName evidence="1">Uncharacterized protein</fullName>
    </submittedName>
</protein>
<dbReference type="EMBL" id="LR593886">
    <property type="protein sequence ID" value="VTS01242.1"/>
    <property type="molecule type" value="Genomic_DNA"/>
</dbReference>
<accession>A0A6P2DHM8</accession>
<dbReference type="AlphaFoldDB" id="A0A6P2DHM8"/>
<sequence>MSEMIRLQPHEVAKFLRAYRFIGGRLRAVKVVHKGARVVAVELHTRVREAITDLGKDPRHVRLRLRLNGVEEFRFQMRPSQPKSKITDARIGYHNGLFYVTLDSIGLEPGETAQVFDFRASEVFAAGRELFWDVVTKGPAESDAPKP</sequence>
<reference evidence="1 2" key="1">
    <citation type="submission" date="2019-05" db="EMBL/GenBank/DDBJ databases">
        <authorList>
            <consortium name="Science for Life Laboratories"/>
        </authorList>
    </citation>
    <scope>NUCLEOTIDE SEQUENCE [LARGE SCALE GENOMIC DNA]</scope>
    <source>
        <strain evidence="1">Soil9</strain>
    </source>
</reference>
<organism evidence="1 2">
    <name type="scientific">Gemmata massiliana</name>
    <dbReference type="NCBI Taxonomy" id="1210884"/>
    <lineage>
        <taxon>Bacteria</taxon>
        <taxon>Pseudomonadati</taxon>
        <taxon>Planctomycetota</taxon>
        <taxon>Planctomycetia</taxon>
        <taxon>Gemmatales</taxon>
        <taxon>Gemmataceae</taxon>
        <taxon>Gemmata</taxon>
    </lineage>
</organism>
<gene>
    <name evidence="1" type="ORF">SOIL9_79150</name>
</gene>
<name>A0A6P2DHM8_9BACT</name>
<keyword evidence="2" id="KW-1185">Reference proteome</keyword>
<evidence type="ECO:0000313" key="2">
    <source>
        <dbReference type="Proteomes" id="UP000464178"/>
    </source>
</evidence>
<proteinExistence type="predicted"/>
<dbReference type="RefSeq" id="WP_162672396.1">
    <property type="nucleotide sequence ID" value="NZ_LR593886.1"/>
</dbReference>
<evidence type="ECO:0000313" key="1">
    <source>
        <dbReference type="EMBL" id="VTS01242.1"/>
    </source>
</evidence>